<dbReference type="EMBL" id="GISG01262439">
    <property type="protein sequence ID" value="MBA4674382.1"/>
    <property type="molecule type" value="Transcribed_RNA"/>
</dbReference>
<sequence>MMNLKKASSIQRVIKSSLSSNPPKTKFETLLKSPRANQTLKQYLEKNLFRRAIGFFRELLRRNPSAVDSYSLLFVLKACTRQSMIFEGQQVHAAAKKLGFEPIIFLQTCLIDLYSAMGNMDRAHCMFDEIRCKNTICWTSLITAYVDNDMPSKALDLFKKMLMTNLEPDQVTLTIALTACADLGALSMGEWIHSYILRKNVLNNDLCLRNALINMYVKGGDIEAAQTLFYSSSQKDVFTWTSMIVGHALHGQSLEALDLFAKMKQTNRNIKGRKRPVVPNDVTFLGVLMACTHAGMFEEGKRQFKSMMQDYELRPRLPHLGCMVDLLCRAGLLEEAYNFISQMQVQPNAVVWRTLLGACFLHDNIELGSKVRLQLHGLEPAHVGDDVALANIYAAKGLWYQKMMLRDHIRSHRAPGCSSVEVGSEVNEFVAGDSHHPLKAEIYDVLGHLIGLIRAYNCVPDASDVMDY</sequence>
<evidence type="ECO:0000313" key="3">
    <source>
        <dbReference type="EMBL" id="MBA4674382.1"/>
    </source>
</evidence>
<keyword evidence="1" id="KW-0677">Repeat</keyword>
<dbReference type="GO" id="GO:0003723">
    <property type="term" value="F:RNA binding"/>
    <property type="evidence" value="ECO:0007669"/>
    <property type="project" value="InterPro"/>
</dbReference>
<reference evidence="3" key="1">
    <citation type="journal article" date="2013" name="J. Plant Res.">
        <title>Effect of fungi and light on seed germination of three Opuntia species from semiarid lands of central Mexico.</title>
        <authorList>
            <person name="Delgado-Sanchez P."/>
            <person name="Jimenez-Bremont J.F."/>
            <person name="Guerrero-Gonzalez Mde L."/>
            <person name="Flores J."/>
        </authorList>
    </citation>
    <scope>NUCLEOTIDE SEQUENCE</scope>
    <source>
        <tissue evidence="3">Cladode</tissue>
    </source>
</reference>
<dbReference type="Pfam" id="PF13041">
    <property type="entry name" value="PPR_2"/>
    <property type="match status" value="1"/>
</dbReference>
<dbReference type="GO" id="GO:0003755">
    <property type="term" value="F:peptidyl-prolyl cis-trans isomerase activity"/>
    <property type="evidence" value="ECO:0007669"/>
    <property type="project" value="UniProtKB-EC"/>
</dbReference>
<dbReference type="FunFam" id="1.25.40.10:FF:000344">
    <property type="entry name" value="Pentatricopeptide repeat-containing protein"/>
    <property type="match status" value="1"/>
</dbReference>
<dbReference type="InterPro" id="IPR046960">
    <property type="entry name" value="PPR_At4g14850-like_plant"/>
</dbReference>
<dbReference type="GO" id="GO:0009451">
    <property type="term" value="P:RNA modification"/>
    <property type="evidence" value="ECO:0007669"/>
    <property type="project" value="InterPro"/>
</dbReference>
<dbReference type="EC" id="5.2.1.8" evidence="3"/>
<dbReference type="AlphaFoldDB" id="A0A7C9EQD9"/>
<accession>A0A7C9EQD9</accession>
<dbReference type="Gene3D" id="1.25.40.10">
    <property type="entry name" value="Tetratricopeptide repeat domain"/>
    <property type="match status" value="3"/>
</dbReference>
<dbReference type="PANTHER" id="PTHR47926">
    <property type="entry name" value="PENTATRICOPEPTIDE REPEAT-CONTAINING PROTEIN"/>
    <property type="match status" value="1"/>
</dbReference>
<keyword evidence="3" id="KW-0413">Isomerase</keyword>
<evidence type="ECO:0000256" key="2">
    <source>
        <dbReference type="PROSITE-ProRule" id="PRU00708"/>
    </source>
</evidence>
<name>A0A7C9EQD9_OPUST</name>
<dbReference type="PANTHER" id="PTHR47926:SF347">
    <property type="entry name" value="PENTATRICOPEPTIDE REPEAT-CONTAINING PROTEIN"/>
    <property type="match status" value="1"/>
</dbReference>
<proteinExistence type="predicted"/>
<dbReference type="NCBIfam" id="TIGR00756">
    <property type="entry name" value="PPR"/>
    <property type="match status" value="2"/>
</dbReference>
<protein>
    <submittedName>
        <fullName evidence="3">Peptidylprolyl isomerase</fullName>
        <ecNumber evidence="3">5.2.1.8</ecNumber>
    </submittedName>
</protein>
<organism evidence="3">
    <name type="scientific">Opuntia streptacantha</name>
    <name type="common">Prickly pear cactus</name>
    <name type="synonym">Opuntia cardona</name>
    <dbReference type="NCBI Taxonomy" id="393608"/>
    <lineage>
        <taxon>Eukaryota</taxon>
        <taxon>Viridiplantae</taxon>
        <taxon>Streptophyta</taxon>
        <taxon>Embryophyta</taxon>
        <taxon>Tracheophyta</taxon>
        <taxon>Spermatophyta</taxon>
        <taxon>Magnoliopsida</taxon>
        <taxon>eudicotyledons</taxon>
        <taxon>Gunneridae</taxon>
        <taxon>Pentapetalae</taxon>
        <taxon>Caryophyllales</taxon>
        <taxon>Cactineae</taxon>
        <taxon>Cactaceae</taxon>
        <taxon>Opuntioideae</taxon>
        <taxon>Opuntia</taxon>
    </lineage>
</organism>
<dbReference type="Pfam" id="PF01535">
    <property type="entry name" value="PPR"/>
    <property type="match status" value="4"/>
</dbReference>
<feature type="repeat" description="PPR" evidence="2">
    <location>
        <begin position="236"/>
        <end position="270"/>
    </location>
</feature>
<dbReference type="FunFam" id="1.25.40.10:FF:000184">
    <property type="entry name" value="Pentatricopeptide repeat-containing protein, chloroplastic"/>
    <property type="match status" value="1"/>
</dbReference>
<dbReference type="InterPro" id="IPR011990">
    <property type="entry name" value="TPR-like_helical_dom_sf"/>
</dbReference>
<evidence type="ECO:0000256" key="1">
    <source>
        <dbReference type="ARBA" id="ARBA00022737"/>
    </source>
</evidence>
<dbReference type="InterPro" id="IPR002885">
    <property type="entry name" value="PPR_rpt"/>
</dbReference>
<dbReference type="PROSITE" id="PS51375">
    <property type="entry name" value="PPR"/>
    <property type="match status" value="2"/>
</dbReference>
<reference evidence="3" key="2">
    <citation type="submission" date="2020-07" db="EMBL/GenBank/DDBJ databases">
        <authorList>
            <person name="Vera ALvarez R."/>
            <person name="Arias-Moreno D.M."/>
            <person name="Jimenez-Jacinto V."/>
            <person name="Jimenez-Bremont J.F."/>
            <person name="Swaminathan K."/>
            <person name="Moose S.P."/>
            <person name="Guerrero-Gonzalez M.L."/>
            <person name="Marino-Ramirez L."/>
            <person name="Landsman D."/>
            <person name="Rodriguez-Kessler M."/>
            <person name="Delgado-Sanchez P."/>
        </authorList>
    </citation>
    <scope>NUCLEOTIDE SEQUENCE</scope>
    <source>
        <tissue evidence="3">Cladode</tissue>
    </source>
</reference>
<feature type="repeat" description="PPR" evidence="2">
    <location>
        <begin position="134"/>
        <end position="168"/>
    </location>
</feature>